<comment type="caution">
    <text evidence="5">The sequence shown here is derived from an EMBL/GenBank/DDBJ whole genome shotgun (WGS) entry which is preliminary data.</text>
</comment>
<evidence type="ECO:0000256" key="1">
    <source>
        <dbReference type="ARBA" id="ARBA00022729"/>
    </source>
</evidence>
<accession>A0A368PCB9</accession>
<dbReference type="RefSeq" id="WP_113966292.1">
    <property type="nucleotide sequence ID" value="NZ_QNRP01000003.1"/>
</dbReference>
<dbReference type="Pfam" id="PF20009">
    <property type="entry name" value="GEVED"/>
    <property type="match status" value="1"/>
</dbReference>
<dbReference type="AlphaFoldDB" id="A0A368PCB9"/>
<proteinExistence type="predicted"/>
<evidence type="ECO:0000256" key="2">
    <source>
        <dbReference type="SAM" id="SignalP"/>
    </source>
</evidence>
<dbReference type="EMBL" id="QPIG01000001">
    <property type="protein sequence ID" value="RCU58871.1"/>
    <property type="molecule type" value="Genomic_DNA"/>
</dbReference>
<feature type="domain" description="Secretion system C-terminal sorting" evidence="3">
    <location>
        <begin position="433"/>
        <end position="501"/>
    </location>
</feature>
<dbReference type="OrthoDB" id="951108at2"/>
<dbReference type="Pfam" id="PF18962">
    <property type="entry name" value="Por_Secre_tail"/>
    <property type="match status" value="1"/>
</dbReference>
<keyword evidence="6" id="KW-1185">Reference proteome</keyword>
<sequence length="510" mass="54493">MKKITFLLFSFLAAAFSWQGYAQLGSDCSAPLVVSSVPFNDAGNTSAFGNNYSSSDVPPLAAGAVTNGTGASDYISGDDVVYSYTAGADGSINISTTNQNSWIGLWVFTGCPFSETVGYHTSTSGAARSIPNLPVVAGQTYYIVISTWPSPQSTEYTINIDGTAPYVYEACTGTPAGGTVVLSATSGNPGESYTVSAQGYTLASDMSFQWQSNLNGQGWQDEGVSSDTLIPYVATAPSEIGDTVEWRLVVTCNVSEESAYSEIATFTSSINYCTSAGSSVEPITRVIFAGIDNSSPTTTAGSGYEDFTSIVGEVEVDNTYSFTAEGNTSGPYTNYFTVWIDWNQNGTFETEEMYEIGSINNSSGEDGQQATRDIVVPSTALEGDTRMRVVKNYNTSRDNPCGSFSYGEVEDYTINVAASMSVDDNSLLSNIRLYPNPTNNGIFSIKAPKLHGESVLITVNDMLGREVYAAEKVFLGANLQVYLGQNLMNGVYIVSLKTKGELQSFRVVKR</sequence>
<feature type="domain" description="GEVED" evidence="4">
    <location>
        <begin position="335"/>
        <end position="415"/>
    </location>
</feature>
<keyword evidence="1 2" id="KW-0732">Signal</keyword>
<dbReference type="InterPro" id="IPR026444">
    <property type="entry name" value="Secre_tail"/>
</dbReference>
<evidence type="ECO:0000259" key="4">
    <source>
        <dbReference type="Pfam" id="PF20009"/>
    </source>
</evidence>
<feature type="chain" id="PRO_5016967268" evidence="2">
    <location>
        <begin position="23"/>
        <end position="510"/>
    </location>
</feature>
<protein>
    <submittedName>
        <fullName evidence="5">T9SS C-terminal target domain-containing protein</fullName>
    </submittedName>
</protein>
<dbReference type="NCBIfam" id="TIGR04183">
    <property type="entry name" value="Por_Secre_tail"/>
    <property type="match status" value="1"/>
</dbReference>
<gene>
    <name evidence="5" type="ORF">DU428_05735</name>
</gene>
<dbReference type="Proteomes" id="UP000252249">
    <property type="component" value="Unassembled WGS sequence"/>
</dbReference>
<evidence type="ECO:0000259" key="3">
    <source>
        <dbReference type="Pfam" id="PF18962"/>
    </source>
</evidence>
<dbReference type="InterPro" id="IPR045474">
    <property type="entry name" value="GEVED"/>
</dbReference>
<evidence type="ECO:0000313" key="5">
    <source>
        <dbReference type="EMBL" id="RCU58871.1"/>
    </source>
</evidence>
<organism evidence="5 6">
    <name type="scientific">Oceanihabitans sediminis</name>
    <dbReference type="NCBI Taxonomy" id="1812012"/>
    <lineage>
        <taxon>Bacteria</taxon>
        <taxon>Pseudomonadati</taxon>
        <taxon>Bacteroidota</taxon>
        <taxon>Flavobacteriia</taxon>
        <taxon>Flavobacteriales</taxon>
        <taxon>Flavobacteriaceae</taxon>
        <taxon>Oceanihabitans</taxon>
    </lineage>
</organism>
<name>A0A368PCB9_9FLAO</name>
<feature type="signal peptide" evidence="2">
    <location>
        <begin position="1"/>
        <end position="22"/>
    </location>
</feature>
<reference evidence="5 6" key="1">
    <citation type="submission" date="2018-07" db="EMBL/GenBank/DDBJ databases">
        <title>Oceanihabitans testaceum sp. nov., isolated from marine sediment.</title>
        <authorList>
            <person name="Li C.-M."/>
        </authorList>
    </citation>
    <scope>NUCLEOTIDE SEQUENCE [LARGE SCALE GENOMIC DNA]</scope>
    <source>
        <strain evidence="5 6">S9-10</strain>
    </source>
</reference>
<evidence type="ECO:0000313" key="6">
    <source>
        <dbReference type="Proteomes" id="UP000252249"/>
    </source>
</evidence>